<keyword evidence="5" id="KW-0337">GPI-anchor biosynthesis</keyword>
<gene>
    <name evidence="6" type="primary">PIGW</name>
    <name evidence="6" type="synonym">pigw</name>
</gene>
<dbReference type="OrthoDB" id="15270at2759"/>
<feature type="transmembrane region" description="Helical" evidence="5">
    <location>
        <begin position="165"/>
        <end position="185"/>
    </location>
</feature>
<keyword evidence="5" id="KW-0256">Endoplasmic reticulum</keyword>
<evidence type="ECO:0000256" key="3">
    <source>
        <dbReference type="ARBA" id="ARBA00022989"/>
    </source>
</evidence>
<proteinExistence type="inferred from homology"/>
<keyword evidence="5" id="KW-0012">Acyltransferase</keyword>
<comment type="subcellular location">
    <subcellularLocation>
        <location evidence="5">Endoplasmic reticulum membrane</location>
        <topology evidence="5">Multi-pass membrane protein</topology>
    </subcellularLocation>
    <subcellularLocation>
        <location evidence="1">Membrane</location>
        <topology evidence="1">Multi-pass membrane protein</topology>
    </subcellularLocation>
</comment>
<keyword evidence="2 5" id="KW-0812">Transmembrane</keyword>
<feature type="transmembrane region" description="Helical" evidence="5">
    <location>
        <begin position="206"/>
        <end position="225"/>
    </location>
</feature>
<feature type="transmembrane region" description="Helical" evidence="5">
    <location>
        <begin position="237"/>
        <end position="258"/>
    </location>
</feature>
<feature type="transmembrane region" description="Helical" evidence="5">
    <location>
        <begin position="56"/>
        <end position="74"/>
    </location>
</feature>
<reference evidence="6" key="1">
    <citation type="submission" date="2025-08" db="UniProtKB">
        <authorList>
            <consortium name="Ensembl"/>
        </authorList>
    </citation>
    <scope>IDENTIFICATION</scope>
</reference>
<feature type="transmembrane region" description="Helical" evidence="5">
    <location>
        <begin position="309"/>
        <end position="327"/>
    </location>
</feature>
<dbReference type="GO" id="GO:0072659">
    <property type="term" value="P:protein localization to plasma membrane"/>
    <property type="evidence" value="ECO:0007669"/>
    <property type="project" value="TreeGrafter"/>
</dbReference>
<dbReference type="RefSeq" id="XP_030217349.1">
    <property type="nucleotide sequence ID" value="XM_030361489.1"/>
</dbReference>
<name>A0A8C4ZUT6_GADMO</name>
<sequence>MSQRELKEAFISNLNGTSLGEVALGSFLTPLCFINRGLVWILYYQAKGTVPLPFPWISHFVLDFCMIVAPLVLSCTMLSDILHLVILALALVSGAFQWYVYHAKGNPAAVHPQTVTSKNFLKSHVQSGRVPMVTVFRVLVNIKTAISILAVDFNVFPRRYAKTELYGTGVMDFGVGAYVFANALVSPEARGRTIVGSKMNHIAKQLMTVWPLLGLGLIRLASVKMTGYHEHVTEYGVHWNFFFTLAIVRVVASLLLALFPVGHSWIFAVLLGGLYQSALETTGLKSFLLHNNDRTVDFVHANKEGLFSVPGYIAIYMAGVQVGLYLMKPRTLVRDYFRVIFNFLWGSGVLYGGLFLCQATVEPVSRRLANLSFCLWIVAQCTFFLACLALGDMALLMLQRKSHCYLVPSAWNPHEKDKDSVAEGKRRSMDRFCLYQAINRNQLLFFLIANVTTGLTNILVDTFSTSDYVSVSVLLAYMFINCGAVHILHLFKITVKFW</sequence>
<protein>
    <recommendedName>
        <fullName evidence="5">Phosphatidylinositol-glycan biosynthesis class W protein</fullName>
        <ecNumber evidence="5">2.3.-.-</ecNumber>
    </recommendedName>
</protein>
<evidence type="ECO:0000256" key="1">
    <source>
        <dbReference type="ARBA" id="ARBA00004141"/>
    </source>
</evidence>
<evidence type="ECO:0000256" key="2">
    <source>
        <dbReference type="ARBA" id="ARBA00022692"/>
    </source>
</evidence>
<dbReference type="GeneID" id="115547329"/>
<dbReference type="Proteomes" id="UP000694546">
    <property type="component" value="Chromosome 7"/>
</dbReference>
<evidence type="ECO:0000256" key="5">
    <source>
        <dbReference type="RuleBase" id="RU280819"/>
    </source>
</evidence>
<dbReference type="GO" id="GO:0032216">
    <property type="term" value="F:glucosaminyl-phosphatidylinositol O-acyltransferase activity"/>
    <property type="evidence" value="ECO:0007669"/>
    <property type="project" value="TreeGrafter"/>
</dbReference>
<dbReference type="AlphaFoldDB" id="A0A8C4ZUT6"/>
<organism evidence="6 7">
    <name type="scientific">Gadus morhua</name>
    <name type="common">Atlantic cod</name>
    <dbReference type="NCBI Taxonomy" id="8049"/>
    <lineage>
        <taxon>Eukaryota</taxon>
        <taxon>Metazoa</taxon>
        <taxon>Chordata</taxon>
        <taxon>Craniata</taxon>
        <taxon>Vertebrata</taxon>
        <taxon>Euteleostomi</taxon>
        <taxon>Actinopterygii</taxon>
        <taxon>Neopterygii</taxon>
        <taxon>Teleostei</taxon>
        <taxon>Neoteleostei</taxon>
        <taxon>Acanthomorphata</taxon>
        <taxon>Zeiogadaria</taxon>
        <taxon>Gadariae</taxon>
        <taxon>Gadiformes</taxon>
        <taxon>Gadoidei</taxon>
        <taxon>Gadidae</taxon>
        <taxon>Gadus</taxon>
    </lineage>
</organism>
<accession>A0A8C4ZUT6</accession>
<feature type="transmembrane region" description="Helical" evidence="5">
    <location>
        <begin position="81"/>
        <end position="101"/>
    </location>
</feature>
<dbReference type="RefSeq" id="XP_030217348.1">
    <property type="nucleotide sequence ID" value="XM_030361488.1"/>
</dbReference>
<keyword evidence="5" id="KW-0808">Transferase</keyword>
<dbReference type="KEGG" id="gmh:115547329"/>
<evidence type="ECO:0000313" key="6">
    <source>
        <dbReference type="Ensembl" id="ENSGMOP00000021554.2"/>
    </source>
</evidence>
<dbReference type="GeneTree" id="ENSGT00390000013520"/>
<dbReference type="CTD" id="284098"/>
<comment type="similarity">
    <text evidence="5">Belongs to the PIGW family.</text>
</comment>
<dbReference type="InterPro" id="IPR009447">
    <property type="entry name" value="PIGW/GWT1"/>
</dbReference>
<comment type="pathway">
    <text evidence="5">Glycolipid biosynthesis; glycosylphosphatidylinositol-anchor biosynthesis.</text>
</comment>
<dbReference type="PANTHER" id="PTHR20661">
    <property type="entry name" value="PHOSPHATIDYLINOSITOL-GLYCAN BIOSYNTHESIS CLASS W PROTEIN"/>
    <property type="match status" value="1"/>
</dbReference>
<keyword evidence="7" id="KW-1185">Reference proteome</keyword>
<feature type="transmembrane region" description="Helical" evidence="5">
    <location>
        <begin position="21"/>
        <end position="44"/>
    </location>
</feature>
<feature type="transmembrane region" description="Helical" evidence="5">
    <location>
        <begin position="339"/>
        <end position="361"/>
    </location>
</feature>
<evidence type="ECO:0000313" key="7">
    <source>
        <dbReference type="Proteomes" id="UP000694546"/>
    </source>
</evidence>
<dbReference type="PIRSF" id="PIRSF017321">
    <property type="entry name" value="GWT1"/>
    <property type="match status" value="1"/>
</dbReference>
<keyword evidence="4 5" id="KW-0472">Membrane</keyword>
<keyword evidence="3 5" id="KW-1133">Transmembrane helix</keyword>
<dbReference type="Pfam" id="PF06423">
    <property type="entry name" value="GWT1"/>
    <property type="match status" value="1"/>
</dbReference>
<dbReference type="GO" id="GO:0005789">
    <property type="term" value="C:endoplasmic reticulum membrane"/>
    <property type="evidence" value="ECO:0007669"/>
    <property type="project" value="UniProtKB-SubCell"/>
</dbReference>
<feature type="transmembrane region" description="Helical" evidence="5">
    <location>
        <begin position="472"/>
        <end position="491"/>
    </location>
</feature>
<feature type="transmembrane region" description="Helical" evidence="5">
    <location>
        <begin position="373"/>
        <end position="398"/>
    </location>
</feature>
<dbReference type="EC" id="2.3.-.-" evidence="5"/>
<dbReference type="OMA" id="GLYVMQP"/>
<dbReference type="GO" id="GO:0006506">
    <property type="term" value="P:GPI anchor biosynthetic process"/>
    <property type="evidence" value="ECO:0007669"/>
    <property type="project" value="UniProtKB-UniPathway"/>
</dbReference>
<comment type="function">
    <text evidence="5">A acetyltransferase, which acetylates the inositol ring of phosphatidylinositol during biosynthesis of GPI-anchor.</text>
</comment>
<feature type="transmembrane region" description="Helical" evidence="5">
    <location>
        <begin position="443"/>
        <end position="460"/>
    </location>
</feature>
<evidence type="ECO:0000256" key="4">
    <source>
        <dbReference type="ARBA" id="ARBA00023136"/>
    </source>
</evidence>
<dbReference type="PANTHER" id="PTHR20661:SF0">
    <property type="entry name" value="PHOSPHATIDYLINOSITOL-GLYCAN BIOSYNTHESIS CLASS W PROTEIN"/>
    <property type="match status" value="1"/>
</dbReference>
<dbReference type="UniPathway" id="UPA00196"/>
<reference evidence="6" key="2">
    <citation type="submission" date="2025-09" db="UniProtKB">
        <authorList>
            <consortium name="Ensembl"/>
        </authorList>
    </citation>
    <scope>IDENTIFICATION</scope>
</reference>
<dbReference type="Ensembl" id="ENSGMOT00000022072.2">
    <property type="protein sequence ID" value="ENSGMOP00000021554.2"/>
    <property type="gene ID" value="ENSGMOG00000020067.2"/>
</dbReference>